<gene>
    <name evidence="1" type="ORF">KS4_02390</name>
</gene>
<evidence type="ECO:0000313" key="2">
    <source>
        <dbReference type="Proteomes" id="UP000317369"/>
    </source>
</evidence>
<keyword evidence="2" id="KW-1185">Reference proteome</keyword>
<protein>
    <recommendedName>
        <fullName evidence="3">MarR family transcriptional regulator</fullName>
    </recommendedName>
</protein>
<accession>A0A517YPR9</accession>
<dbReference type="KEGG" id="pcor:KS4_02390"/>
<sequence>MPSSSFCKHFYGGISLEQESTKSKRSKKTEYSLMMARVLQATDEFRYLSKTMSVASLQAFYFIASRAPESVSFTEVADMIGSQQSSVHRAIYVLACDGVGKVKGPRCGLVDIADDPYDSRRRQISLTRKGDELAKKHNFILQRRWF</sequence>
<dbReference type="Gene3D" id="1.10.10.10">
    <property type="entry name" value="Winged helix-like DNA-binding domain superfamily/Winged helix DNA-binding domain"/>
    <property type="match status" value="1"/>
</dbReference>
<dbReference type="AlphaFoldDB" id="A0A517YPR9"/>
<proteinExistence type="predicted"/>
<reference evidence="1 2" key="1">
    <citation type="submission" date="2019-02" db="EMBL/GenBank/DDBJ databases">
        <title>Deep-cultivation of Planctomycetes and their phenomic and genomic characterization uncovers novel biology.</title>
        <authorList>
            <person name="Wiegand S."/>
            <person name="Jogler M."/>
            <person name="Boedeker C."/>
            <person name="Pinto D."/>
            <person name="Vollmers J."/>
            <person name="Rivas-Marin E."/>
            <person name="Kohn T."/>
            <person name="Peeters S.H."/>
            <person name="Heuer A."/>
            <person name="Rast P."/>
            <person name="Oberbeckmann S."/>
            <person name="Bunk B."/>
            <person name="Jeske O."/>
            <person name="Meyerdierks A."/>
            <person name="Storesund J.E."/>
            <person name="Kallscheuer N."/>
            <person name="Luecker S."/>
            <person name="Lage O.M."/>
            <person name="Pohl T."/>
            <person name="Merkel B.J."/>
            <person name="Hornburger P."/>
            <person name="Mueller R.-W."/>
            <person name="Bruemmer F."/>
            <person name="Labrenz M."/>
            <person name="Spormann A.M."/>
            <person name="Op den Camp H."/>
            <person name="Overmann J."/>
            <person name="Amann R."/>
            <person name="Jetten M.S.M."/>
            <person name="Mascher T."/>
            <person name="Medema M.H."/>
            <person name="Devos D.P."/>
            <person name="Kaster A.-K."/>
            <person name="Ovreas L."/>
            <person name="Rohde M."/>
            <person name="Galperin M.Y."/>
            <person name="Jogler C."/>
        </authorList>
    </citation>
    <scope>NUCLEOTIDE SEQUENCE [LARGE SCALE GENOMIC DNA]</scope>
    <source>
        <strain evidence="1 2">KS4</strain>
    </source>
</reference>
<evidence type="ECO:0008006" key="3">
    <source>
        <dbReference type="Google" id="ProtNLM"/>
    </source>
</evidence>
<dbReference type="EMBL" id="CP036425">
    <property type="protein sequence ID" value="QDU32210.1"/>
    <property type="molecule type" value="Genomic_DNA"/>
</dbReference>
<dbReference type="SUPFAM" id="SSF46785">
    <property type="entry name" value="Winged helix' DNA-binding domain"/>
    <property type="match status" value="1"/>
</dbReference>
<dbReference type="Proteomes" id="UP000317369">
    <property type="component" value="Chromosome"/>
</dbReference>
<dbReference type="InterPro" id="IPR036388">
    <property type="entry name" value="WH-like_DNA-bd_sf"/>
</dbReference>
<organism evidence="1 2">
    <name type="scientific">Poriferisphaera corsica</name>
    <dbReference type="NCBI Taxonomy" id="2528020"/>
    <lineage>
        <taxon>Bacteria</taxon>
        <taxon>Pseudomonadati</taxon>
        <taxon>Planctomycetota</taxon>
        <taxon>Phycisphaerae</taxon>
        <taxon>Phycisphaerales</taxon>
        <taxon>Phycisphaeraceae</taxon>
        <taxon>Poriferisphaera</taxon>
    </lineage>
</organism>
<name>A0A517YPR9_9BACT</name>
<dbReference type="InterPro" id="IPR036390">
    <property type="entry name" value="WH_DNA-bd_sf"/>
</dbReference>
<evidence type="ECO:0000313" key="1">
    <source>
        <dbReference type="EMBL" id="QDU32210.1"/>
    </source>
</evidence>